<keyword evidence="4" id="KW-1133">Transmembrane helix</keyword>
<dbReference type="Gene3D" id="2.60.200.40">
    <property type="match status" value="1"/>
</dbReference>
<keyword evidence="4" id="KW-0472">Membrane</keyword>
<evidence type="ECO:0000256" key="1">
    <source>
        <dbReference type="ARBA" id="ARBA00001946"/>
    </source>
</evidence>
<dbReference type="EMBL" id="FPBA01000015">
    <property type="protein sequence ID" value="SFT88763.1"/>
    <property type="molecule type" value="Genomic_DNA"/>
</dbReference>
<feature type="transmembrane region" description="Helical" evidence="4">
    <location>
        <begin position="32"/>
        <end position="52"/>
    </location>
</feature>
<evidence type="ECO:0000256" key="4">
    <source>
        <dbReference type="SAM" id="Phobius"/>
    </source>
</evidence>
<gene>
    <name evidence="6" type="ORF">SAMN05660657_03709</name>
</gene>
<evidence type="ECO:0000313" key="6">
    <source>
        <dbReference type="EMBL" id="SFT88763.1"/>
    </source>
</evidence>
<dbReference type="Proteomes" id="UP000199546">
    <property type="component" value="Unassembled WGS sequence"/>
</dbReference>
<reference evidence="7" key="1">
    <citation type="submission" date="2016-10" db="EMBL/GenBank/DDBJ databases">
        <authorList>
            <person name="Varghese N."/>
            <person name="Submissions S."/>
        </authorList>
    </citation>
    <scope>NUCLEOTIDE SEQUENCE [LARGE SCALE GENOMIC DNA]</scope>
    <source>
        <strain evidence="7">DSM 46136</strain>
    </source>
</reference>
<dbReference type="PANTHER" id="PTHR12358">
    <property type="entry name" value="SPHINGOSINE KINASE"/>
    <property type="match status" value="1"/>
</dbReference>
<dbReference type="OrthoDB" id="3208200at2"/>
<feature type="domain" description="DAGKc" evidence="5">
    <location>
        <begin position="138"/>
        <end position="265"/>
    </location>
</feature>
<dbReference type="Pfam" id="PF00781">
    <property type="entry name" value="DAGK_cat"/>
    <property type="match status" value="1"/>
</dbReference>
<dbReference type="AlphaFoldDB" id="A0A1I7BNL7"/>
<keyword evidence="4" id="KW-0812">Transmembrane</keyword>
<feature type="transmembrane region" description="Helical" evidence="4">
    <location>
        <begin position="84"/>
        <end position="101"/>
    </location>
</feature>
<evidence type="ECO:0000256" key="2">
    <source>
        <dbReference type="ARBA" id="ARBA00005983"/>
    </source>
</evidence>
<accession>A0A1I7BNL7</accession>
<dbReference type="InterPro" id="IPR001206">
    <property type="entry name" value="Diacylglycerol_kinase_cat_dom"/>
</dbReference>
<comment type="cofactor">
    <cofactor evidence="1">
        <name>Mg(2+)</name>
        <dbReference type="ChEBI" id="CHEBI:18420"/>
    </cofactor>
</comment>
<keyword evidence="6" id="KW-0418">Kinase</keyword>
<keyword evidence="6" id="KW-0808">Transferase</keyword>
<dbReference type="PROSITE" id="PS50146">
    <property type="entry name" value="DAGK"/>
    <property type="match status" value="1"/>
</dbReference>
<dbReference type="InterPro" id="IPR016064">
    <property type="entry name" value="NAD/diacylglycerol_kinase_sf"/>
</dbReference>
<comment type="similarity">
    <text evidence="2">Belongs to the diacylglycerol/lipid kinase family.</text>
</comment>
<evidence type="ECO:0000259" key="5">
    <source>
        <dbReference type="PROSITE" id="PS50146"/>
    </source>
</evidence>
<dbReference type="SUPFAM" id="SSF111331">
    <property type="entry name" value="NAD kinase/diacylglycerol kinase-like"/>
    <property type="match status" value="1"/>
</dbReference>
<protein>
    <submittedName>
        <fullName evidence="6">Diacylglycerol kinase family enzyme</fullName>
    </submittedName>
</protein>
<dbReference type="GO" id="GO:0016301">
    <property type="term" value="F:kinase activity"/>
    <property type="evidence" value="ECO:0007669"/>
    <property type="project" value="UniProtKB-KW"/>
</dbReference>
<dbReference type="RefSeq" id="WP_093581598.1">
    <property type="nucleotide sequence ID" value="NZ_FPBA01000015.1"/>
</dbReference>
<feature type="region of interest" description="Disordered" evidence="3">
    <location>
        <begin position="1"/>
        <end position="28"/>
    </location>
</feature>
<proteinExistence type="inferred from homology"/>
<evidence type="ECO:0000313" key="7">
    <source>
        <dbReference type="Proteomes" id="UP000199546"/>
    </source>
</evidence>
<keyword evidence="7" id="KW-1185">Reference proteome</keyword>
<organism evidence="6 7">
    <name type="scientific">Geodermatophilus amargosae</name>
    <dbReference type="NCBI Taxonomy" id="1296565"/>
    <lineage>
        <taxon>Bacteria</taxon>
        <taxon>Bacillati</taxon>
        <taxon>Actinomycetota</taxon>
        <taxon>Actinomycetes</taxon>
        <taxon>Geodermatophilales</taxon>
        <taxon>Geodermatophilaceae</taxon>
        <taxon>Geodermatophilus</taxon>
    </lineage>
</organism>
<dbReference type="InterPro" id="IPR050187">
    <property type="entry name" value="Lipid_Phosphate_FormReg"/>
</dbReference>
<dbReference type="InterPro" id="IPR017438">
    <property type="entry name" value="ATP-NAD_kinase_N"/>
</dbReference>
<dbReference type="STRING" id="1296565.SAMN05660657_03709"/>
<name>A0A1I7BNL7_9ACTN</name>
<sequence>MSGPQRTLRRTPRGRDVPARARRPSRRRRRTTAVVALAAAAWVAVLSVQAALHDFPRGVLLLGCGALVAAGAWEGVLRRGWGRVAGLVVAGAALAGGVLLLVDEGYLRTLLLLGLGAVVWHAAARSAFRPDVELPAAERPRRPVLVVNPRSGDGRATRVGLAEAARDRGIDVRELRPGEDLAALVRTAVDAGADAVGMAGGDGSQAVVAALAADAGLPYACIPAGTRNHFAVDLGVDRSDVVGALDALVDGRERVVDLAEVNGRVFVNNVSLGVYAEAVAREGYRAAKVRTLLDAVPRSLGEQGGSRDLSWTTPGGRTMRGAAVILVGNNQYRLGGAAGAGTRPALDQGLLGVTVVDPPDRRARPRRRPWRQWETPGFRVDATLPVPVGIDGEAAVLEPPVTFRVRPAALRVRIAPQHPGASPSAIEPVGALAALRALARIAAGRDPRQLPSRSTPAARQPG</sequence>
<dbReference type="Gene3D" id="3.40.50.10330">
    <property type="entry name" value="Probable inorganic polyphosphate/atp-NAD kinase, domain 1"/>
    <property type="match status" value="1"/>
</dbReference>
<evidence type="ECO:0000256" key="3">
    <source>
        <dbReference type="SAM" id="MobiDB-lite"/>
    </source>
</evidence>
<feature type="transmembrane region" description="Helical" evidence="4">
    <location>
        <begin position="58"/>
        <end position="77"/>
    </location>
</feature>
<dbReference type="PANTHER" id="PTHR12358:SF54">
    <property type="entry name" value="SPHINGOSINE KINASE RELATED PROTEIN"/>
    <property type="match status" value="1"/>
</dbReference>
<dbReference type="SMART" id="SM00046">
    <property type="entry name" value="DAGKc"/>
    <property type="match status" value="1"/>
</dbReference>